<accession>A0AAV5RBF7</accession>
<dbReference type="Proteomes" id="UP001378960">
    <property type="component" value="Unassembled WGS sequence"/>
</dbReference>
<comment type="caution">
    <text evidence="2">The sequence shown here is derived from an EMBL/GenBank/DDBJ whole genome shotgun (WGS) entry which is preliminary data.</text>
</comment>
<protein>
    <submittedName>
        <fullName evidence="2">Uncharacterized protein</fullName>
    </submittedName>
</protein>
<feature type="region of interest" description="Disordered" evidence="1">
    <location>
        <begin position="52"/>
        <end position="108"/>
    </location>
</feature>
<organism evidence="2 3">
    <name type="scientific">Pichia kluyveri</name>
    <name type="common">Yeast</name>
    <dbReference type="NCBI Taxonomy" id="36015"/>
    <lineage>
        <taxon>Eukaryota</taxon>
        <taxon>Fungi</taxon>
        <taxon>Dikarya</taxon>
        <taxon>Ascomycota</taxon>
        <taxon>Saccharomycotina</taxon>
        <taxon>Pichiomycetes</taxon>
        <taxon>Pichiales</taxon>
        <taxon>Pichiaceae</taxon>
        <taxon>Pichia</taxon>
    </lineage>
</organism>
<evidence type="ECO:0000313" key="3">
    <source>
        <dbReference type="Proteomes" id="UP001378960"/>
    </source>
</evidence>
<name>A0AAV5RBF7_PICKL</name>
<proteinExistence type="predicted"/>
<dbReference type="EMBL" id="BTGB01000009">
    <property type="protein sequence ID" value="GMM48695.1"/>
    <property type="molecule type" value="Genomic_DNA"/>
</dbReference>
<reference evidence="2 3" key="1">
    <citation type="journal article" date="2023" name="Elife">
        <title>Identification of key yeast species and microbe-microbe interactions impacting larval growth of Drosophila in the wild.</title>
        <authorList>
            <person name="Mure A."/>
            <person name="Sugiura Y."/>
            <person name="Maeda R."/>
            <person name="Honda K."/>
            <person name="Sakurai N."/>
            <person name="Takahashi Y."/>
            <person name="Watada M."/>
            <person name="Katoh T."/>
            <person name="Gotoh A."/>
            <person name="Gotoh Y."/>
            <person name="Taniguchi I."/>
            <person name="Nakamura K."/>
            <person name="Hayashi T."/>
            <person name="Katayama T."/>
            <person name="Uemura T."/>
            <person name="Hattori Y."/>
        </authorList>
    </citation>
    <scope>NUCLEOTIDE SEQUENCE [LARGE SCALE GENOMIC DNA]</scope>
    <source>
        <strain evidence="2 3">PK-24</strain>
    </source>
</reference>
<evidence type="ECO:0000256" key="1">
    <source>
        <dbReference type="SAM" id="MobiDB-lite"/>
    </source>
</evidence>
<keyword evidence="3" id="KW-1185">Reference proteome</keyword>
<feature type="compositionally biased region" description="Low complexity" evidence="1">
    <location>
        <begin position="76"/>
        <end position="92"/>
    </location>
</feature>
<feature type="region of interest" description="Disordered" evidence="1">
    <location>
        <begin position="1"/>
        <end position="22"/>
    </location>
</feature>
<evidence type="ECO:0000313" key="2">
    <source>
        <dbReference type="EMBL" id="GMM48695.1"/>
    </source>
</evidence>
<dbReference type="AlphaFoldDB" id="A0AAV5RBF7"/>
<gene>
    <name evidence="2" type="ORF">DAPK24_052930</name>
</gene>
<sequence length="128" mass="13426">MSAERDETTGTGQNPVILINSPAKASRAISVVTIATNPDNVTVDSESITQSIFDSDDETGGNTSLTDPIIDTKLNSESASDSKSKSKVVSTSTPPPPPPPQSSTSEFDVTEMMIVETKFVFTTSTVGI</sequence>